<feature type="domain" description="VapC50 C-terminal" evidence="6">
    <location>
        <begin position="127"/>
        <end position="181"/>
    </location>
</feature>
<name>A0ABT6WBY8_9ACTN</name>
<protein>
    <submittedName>
        <fullName evidence="7">PIN domain-containing protein</fullName>
    </submittedName>
</protein>
<dbReference type="Proteomes" id="UP001241758">
    <property type="component" value="Unassembled WGS sequence"/>
</dbReference>
<evidence type="ECO:0000259" key="6">
    <source>
        <dbReference type="Pfam" id="PF26343"/>
    </source>
</evidence>
<evidence type="ECO:0000256" key="1">
    <source>
        <dbReference type="ARBA" id="ARBA00022722"/>
    </source>
</evidence>
<organism evidence="7 8">
    <name type="scientific">Actinoplanes sandaracinus</name>
    <dbReference type="NCBI Taxonomy" id="3045177"/>
    <lineage>
        <taxon>Bacteria</taxon>
        <taxon>Bacillati</taxon>
        <taxon>Actinomycetota</taxon>
        <taxon>Actinomycetes</taxon>
        <taxon>Micromonosporales</taxon>
        <taxon>Micromonosporaceae</taxon>
        <taxon>Actinoplanes</taxon>
    </lineage>
</organism>
<keyword evidence="1" id="KW-0540">Nuclease</keyword>
<dbReference type="Pfam" id="PF26343">
    <property type="entry name" value="VapC50_C"/>
    <property type="match status" value="1"/>
</dbReference>
<sequence length="203" mass="23028">MVAFPAFLDTCVFYPAYLCDTLLRLAEASAYRPLWSADIFVELRRNLIARGLPADRVDRRLGQMSRSFPDVPVTGYESLIDGMTNHPKDRHVLAAAVRANAEVIVTFNLSDFPEPALKPYDIAAIHPDDFLLDQLDLYPGLTMDVLRHQAASYRRAPNTVPEILVLLQRTGVPRFAAEVRRHLDLPAWWRTRPRRLKAGINHG</sequence>
<keyword evidence="2" id="KW-0479">Metal-binding</keyword>
<dbReference type="SUPFAM" id="SSF88723">
    <property type="entry name" value="PIN domain-like"/>
    <property type="match status" value="1"/>
</dbReference>
<dbReference type="InterPro" id="IPR029060">
    <property type="entry name" value="PIN-like_dom_sf"/>
</dbReference>
<reference evidence="7 8" key="1">
    <citation type="submission" date="2023-05" db="EMBL/GenBank/DDBJ databases">
        <title>Actinoplanes sp. NEAU-A12 genome sequencing.</title>
        <authorList>
            <person name="Wang Z.-S."/>
        </authorList>
    </citation>
    <scope>NUCLEOTIDE SEQUENCE [LARGE SCALE GENOMIC DNA]</scope>
    <source>
        <strain evidence="7 8">NEAU-A12</strain>
    </source>
</reference>
<evidence type="ECO:0000259" key="5">
    <source>
        <dbReference type="Pfam" id="PF13470"/>
    </source>
</evidence>
<accession>A0ABT6WBY8</accession>
<keyword evidence="8" id="KW-1185">Reference proteome</keyword>
<feature type="domain" description="PIN" evidence="5">
    <location>
        <begin position="7"/>
        <end position="109"/>
    </location>
</feature>
<dbReference type="InterPro" id="IPR058652">
    <property type="entry name" value="VapC50_C"/>
</dbReference>
<keyword evidence="4" id="KW-0460">Magnesium</keyword>
<evidence type="ECO:0000256" key="4">
    <source>
        <dbReference type="ARBA" id="ARBA00022842"/>
    </source>
</evidence>
<keyword evidence="3" id="KW-0378">Hydrolase</keyword>
<gene>
    <name evidence="7" type="ORF">QLQ12_01280</name>
</gene>
<comment type="caution">
    <text evidence="7">The sequence shown here is derived from an EMBL/GenBank/DDBJ whole genome shotgun (WGS) entry which is preliminary data.</text>
</comment>
<dbReference type="Pfam" id="PF13470">
    <property type="entry name" value="PIN_3"/>
    <property type="match status" value="1"/>
</dbReference>
<dbReference type="RefSeq" id="WP_282756523.1">
    <property type="nucleotide sequence ID" value="NZ_JASCTH010000001.1"/>
</dbReference>
<evidence type="ECO:0000256" key="2">
    <source>
        <dbReference type="ARBA" id="ARBA00022723"/>
    </source>
</evidence>
<evidence type="ECO:0000313" key="8">
    <source>
        <dbReference type="Proteomes" id="UP001241758"/>
    </source>
</evidence>
<evidence type="ECO:0000256" key="3">
    <source>
        <dbReference type="ARBA" id="ARBA00022801"/>
    </source>
</evidence>
<proteinExistence type="predicted"/>
<evidence type="ECO:0000313" key="7">
    <source>
        <dbReference type="EMBL" id="MDI6097241.1"/>
    </source>
</evidence>
<dbReference type="InterPro" id="IPR002716">
    <property type="entry name" value="PIN_dom"/>
</dbReference>
<dbReference type="EMBL" id="JASCTH010000001">
    <property type="protein sequence ID" value="MDI6097241.1"/>
    <property type="molecule type" value="Genomic_DNA"/>
</dbReference>